<gene>
    <name evidence="3" type="ORF">BJ508DRAFT_410861</name>
</gene>
<feature type="compositionally biased region" description="Polar residues" evidence="1">
    <location>
        <begin position="378"/>
        <end position="393"/>
    </location>
</feature>
<dbReference type="PROSITE" id="PS51186">
    <property type="entry name" value="GNAT"/>
    <property type="match status" value="1"/>
</dbReference>
<dbReference type="GO" id="GO:0016747">
    <property type="term" value="F:acyltransferase activity, transferring groups other than amino-acyl groups"/>
    <property type="evidence" value="ECO:0007669"/>
    <property type="project" value="InterPro"/>
</dbReference>
<accession>A0A3N4IMJ8</accession>
<feature type="region of interest" description="Disordered" evidence="1">
    <location>
        <begin position="441"/>
        <end position="463"/>
    </location>
</feature>
<reference evidence="3 4" key="1">
    <citation type="journal article" date="2018" name="Nat. Ecol. Evol.">
        <title>Pezizomycetes genomes reveal the molecular basis of ectomycorrhizal truffle lifestyle.</title>
        <authorList>
            <person name="Murat C."/>
            <person name="Payen T."/>
            <person name="Noel B."/>
            <person name="Kuo A."/>
            <person name="Morin E."/>
            <person name="Chen J."/>
            <person name="Kohler A."/>
            <person name="Krizsan K."/>
            <person name="Balestrini R."/>
            <person name="Da Silva C."/>
            <person name="Montanini B."/>
            <person name="Hainaut M."/>
            <person name="Levati E."/>
            <person name="Barry K.W."/>
            <person name="Belfiori B."/>
            <person name="Cichocki N."/>
            <person name="Clum A."/>
            <person name="Dockter R.B."/>
            <person name="Fauchery L."/>
            <person name="Guy J."/>
            <person name="Iotti M."/>
            <person name="Le Tacon F."/>
            <person name="Lindquist E.A."/>
            <person name="Lipzen A."/>
            <person name="Malagnac F."/>
            <person name="Mello A."/>
            <person name="Molinier V."/>
            <person name="Miyauchi S."/>
            <person name="Poulain J."/>
            <person name="Riccioni C."/>
            <person name="Rubini A."/>
            <person name="Sitrit Y."/>
            <person name="Splivallo R."/>
            <person name="Traeger S."/>
            <person name="Wang M."/>
            <person name="Zifcakova L."/>
            <person name="Wipf D."/>
            <person name="Zambonelli A."/>
            <person name="Paolocci F."/>
            <person name="Nowrousian M."/>
            <person name="Ottonello S."/>
            <person name="Baldrian P."/>
            <person name="Spatafora J.W."/>
            <person name="Henrissat B."/>
            <person name="Nagy L.G."/>
            <person name="Aury J.M."/>
            <person name="Wincker P."/>
            <person name="Grigoriev I.V."/>
            <person name="Bonfante P."/>
            <person name="Martin F.M."/>
        </authorList>
    </citation>
    <scope>NUCLEOTIDE SEQUENCE [LARGE SCALE GENOMIC DNA]</scope>
    <source>
        <strain evidence="3 4">RN42</strain>
    </source>
</reference>
<dbReference type="Gene3D" id="1.10.340.70">
    <property type="match status" value="1"/>
</dbReference>
<proteinExistence type="predicted"/>
<feature type="compositionally biased region" description="Low complexity" evidence="1">
    <location>
        <begin position="339"/>
        <end position="372"/>
    </location>
</feature>
<dbReference type="InterPro" id="IPR000182">
    <property type="entry name" value="GNAT_dom"/>
</dbReference>
<evidence type="ECO:0000313" key="4">
    <source>
        <dbReference type="Proteomes" id="UP000275078"/>
    </source>
</evidence>
<dbReference type="PANTHER" id="PTHR43138:SF1">
    <property type="entry name" value="N-ACETYLTRANSFERASE ACA1"/>
    <property type="match status" value="1"/>
</dbReference>
<dbReference type="EMBL" id="ML119647">
    <property type="protein sequence ID" value="RPA87352.1"/>
    <property type="molecule type" value="Genomic_DNA"/>
</dbReference>
<evidence type="ECO:0000313" key="3">
    <source>
        <dbReference type="EMBL" id="RPA87352.1"/>
    </source>
</evidence>
<dbReference type="Pfam" id="PF09337">
    <property type="entry name" value="zf-H2C2"/>
    <property type="match status" value="1"/>
</dbReference>
<dbReference type="GO" id="GO:0005634">
    <property type="term" value="C:nucleus"/>
    <property type="evidence" value="ECO:0007669"/>
    <property type="project" value="TreeGrafter"/>
</dbReference>
<dbReference type="SUPFAM" id="SSF55729">
    <property type="entry name" value="Acyl-CoA N-acyltransferases (Nat)"/>
    <property type="match status" value="1"/>
</dbReference>
<feature type="region of interest" description="Disordered" evidence="1">
    <location>
        <begin position="670"/>
        <end position="718"/>
    </location>
</feature>
<dbReference type="Gene3D" id="3.40.630.30">
    <property type="match status" value="1"/>
</dbReference>
<dbReference type="InterPro" id="IPR016181">
    <property type="entry name" value="Acyl_CoA_acyltransferase"/>
</dbReference>
<evidence type="ECO:0000256" key="1">
    <source>
        <dbReference type="SAM" id="MobiDB-lite"/>
    </source>
</evidence>
<dbReference type="Pfam" id="PF00583">
    <property type="entry name" value="Acetyltransf_1"/>
    <property type="match status" value="1"/>
</dbReference>
<name>A0A3N4IMJ8_ASCIM</name>
<dbReference type="InterPro" id="IPR015416">
    <property type="entry name" value="Znf_H2C2_histone_UAS-bd"/>
</dbReference>
<sequence length="718" mass="78809">MPETMDKVSATTIPYIPPDPIDVPQPRSGHLKDCITPITIYPIHGGTKLPEKLVTHLWNEFNDEIRDGNTYPMDEVLSLVQFKSYWMSIFCAIMLRGTEPEIAEDRDWSSDCLGTFYIKPNYPGRCNHICNGGFMVCKAFRNRGAGKLLGEAYIDYATKLGYKSSLFNLVFETNPASWMIWDKLGFQRLAILPAAGRLNCQDELVNAIIFRKDLSPDAEYVSTQRFKKIKYYLTTGKYPPNADRAEKSRLRSAATHYQIRTEGTKTRLFLRDKEVIDDEFEQYDVARQIHSRNHGGINKTTALVSNEYHWTQIKSTVMKVVKNCAECTENSKAGTGGRTATSESSPATSKSPSPVRGSPSPVTPSTSQSPHPAKIGGASTTVVPSETTIQRPPSESLLAPTTTTIPTTSMSSQMFRNFQGTRSDSQAHQFQQLIQPKMPGIAPESSFDFQTEPTASSTATSEIPIDPQIQSQDQEHQIQSLHPHRAHPYARHSVQSPQAHARQLYQSTQQLHNHQQQQARFQSLGAIPANAPPSLGRTPFTSIVATAQSALQHHSARVDQPTRPLPTSTMDESVNQVEDDQLLQVHLRQYTVDRELGEGDVSLSEEVAMGGLDGGSVMESGRIVGEGIGGADGAQFDEAAASMLSNGALLTTTSGSAAVHGIFAERIGDGVDNSADDGEEMELDSHHQHQHRGSSGDQSEENGALGDLGGQFDIRSRA</sequence>
<feature type="region of interest" description="Disordered" evidence="1">
    <location>
        <begin position="329"/>
        <end position="410"/>
    </location>
</feature>
<dbReference type="InterPro" id="IPR052742">
    <property type="entry name" value="Mito_N-acetyltransferase"/>
</dbReference>
<keyword evidence="4" id="KW-1185">Reference proteome</keyword>
<dbReference type="AlphaFoldDB" id="A0A3N4IMJ8"/>
<organism evidence="3 4">
    <name type="scientific">Ascobolus immersus RN42</name>
    <dbReference type="NCBI Taxonomy" id="1160509"/>
    <lineage>
        <taxon>Eukaryota</taxon>
        <taxon>Fungi</taxon>
        <taxon>Dikarya</taxon>
        <taxon>Ascomycota</taxon>
        <taxon>Pezizomycotina</taxon>
        <taxon>Pezizomycetes</taxon>
        <taxon>Pezizales</taxon>
        <taxon>Ascobolaceae</taxon>
        <taxon>Ascobolus</taxon>
    </lineage>
</organism>
<dbReference type="PANTHER" id="PTHR43138">
    <property type="entry name" value="ACETYLTRANSFERASE, GNAT FAMILY"/>
    <property type="match status" value="1"/>
</dbReference>
<evidence type="ECO:0000259" key="2">
    <source>
        <dbReference type="PROSITE" id="PS51186"/>
    </source>
</evidence>
<protein>
    <recommendedName>
        <fullName evidence="2">N-acetyltransferase domain-containing protein</fullName>
    </recommendedName>
</protein>
<feature type="compositionally biased region" description="Low complexity" evidence="1">
    <location>
        <begin position="451"/>
        <end position="463"/>
    </location>
</feature>
<dbReference type="STRING" id="1160509.A0A3N4IMJ8"/>
<dbReference type="OrthoDB" id="10264707at2759"/>
<dbReference type="Proteomes" id="UP000275078">
    <property type="component" value="Unassembled WGS sequence"/>
</dbReference>
<feature type="domain" description="N-acetyltransferase" evidence="2">
    <location>
        <begin position="63"/>
        <end position="215"/>
    </location>
</feature>